<evidence type="ECO:0000313" key="3">
    <source>
        <dbReference type="Proteomes" id="UP000002362"/>
    </source>
</evidence>
<name>D5SZY2_LEUKI</name>
<dbReference type="KEGG" id="lki:LKI_00190"/>
<protein>
    <submittedName>
        <fullName evidence="2">Uncharacterized protein</fullName>
    </submittedName>
</protein>
<proteinExistence type="predicted"/>
<keyword evidence="1" id="KW-1133">Transmembrane helix</keyword>
<feature type="transmembrane region" description="Helical" evidence="1">
    <location>
        <begin position="20"/>
        <end position="42"/>
    </location>
</feature>
<dbReference type="EMBL" id="CP001758">
    <property type="protein sequence ID" value="ADG39581.1"/>
    <property type="molecule type" value="Genomic_DNA"/>
</dbReference>
<sequence length="84" mass="9778">MSISNVSVLAIWPHHGHHPVFEYPICWSFHFILVLLFITYYFDKSGYCFWHQKYLSDAGANYSHSFTCIITNDILAASSQFITK</sequence>
<dbReference type="PATRIC" id="fig|762051.18.peg.38"/>
<dbReference type="AlphaFoldDB" id="D5SZY2"/>
<organism evidence="2 3">
    <name type="scientific">Leuconostoc kimchii (strain IMSNU 11154 / KCTC 2386 / IH25)</name>
    <dbReference type="NCBI Taxonomy" id="762051"/>
    <lineage>
        <taxon>Bacteria</taxon>
        <taxon>Bacillati</taxon>
        <taxon>Bacillota</taxon>
        <taxon>Bacilli</taxon>
        <taxon>Lactobacillales</taxon>
        <taxon>Lactobacillaceae</taxon>
        <taxon>Leuconostoc</taxon>
    </lineage>
</organism>
<reference evidence="2 3" key="1">
    <citation type="journal article" date="2010" name="J. Bacteriol.">
        <title>Complete genome sequence analysis of Leuconostoc kimchii IMSNU 11154.</title>
        <authorList>
            <person name="Oh H.M."/>
            <person name="Cho Y.J."/>
            <person name="Kim B.K."/>
            <person name="Roe J.H."/>
            <person name="Kang S.O."/>
            <person name="Nahm B.H."/>
            <person name="Jeong G."/>
            <person name="Han H.U."/>
            <person name="Chun J."/>
        </authorList>
    </citation>
    <scope>NUCLEOTIDE SEQUENCE [LARGE SCALE GENOMIC DNA]</scope>
    <source>
        <strain evidence="3">IMSNU 11154 / KCTC 2386 / IH25</strain>
    </source>
</reference>
<dbReference type="STRING" id="762051.LKI_00190"/>
<accession>D5SZY2</accession>
<dbReference type="Proteomes" id="UP000002362">
    <property type="component" value="Chromosome"/>
</dbReference>
<evidence type="ECO:0000313" key="2">
    <source>
        <dbReference type="EMBL" id="ADG39581.1"/>
    </source>
</evidence>
<keyword evidence="1" id="KW-0812">Transmembrane</keyword>
<dbReference type="HOGENOM" id="CLU_2523536_0_0_9"/>
<evidence type="ECO:0000256" key="1">
    <source>
        <dbReference type="SAM" id="Phobius"/>
    </source>
</evidence>
<keyword evidence="1" id="KW-0472">Membrane</keyword>
<gene>
    <name evidence="2" type="ordered locus">LKI_00190</name>
</gene>